<name>V4RBM5_9CAUL</name>
<gene>
    <name evidence="1" type="ORF">ABENE_15070</name>
</gene>
<dbReference type="eggNOG" id="COG4584">
    <property type="taxonomic scope" value="Bacteria"/>
</dbReference>
<dbReference type="Proteomes" id="UP000017837">
    <property type="component" value="Unassembled WGS sequence"/>
</dbReference>
<reference evidence="1 2" key="1">
    <citation type="journal article" date="2014" name="Nature">
        <title>Sequential evolution of bacterial morphology by co-option of a developmental regulator.</title>
        <authorList>
            <person name="Jiang C."/>
            <person name="Brown P.J."/>
            <person name="Ducret A."/>
            <person name="Brun Y.V."/>
        </authorList>
    </citation>
    <scope>NUCLEOTIDE SEQUENCE [LARGE SCALE GENOMIC DNA]</scope>
    <source>
        <strain evidence="1 2">DSM 16100</strain>
    </source>
</reference>
<comment type="caution">
    <text evidence="1">The sequence shown here is derived from an EMBL/GenBank/DDBJ whole genome shotgun (WGS) entry which is preliminary data.</text>
</comment>
<dbReference type="AlphaFoldDB" id="V4RBM5"/>
<evidence type="ECO:0008006" key="3">
    <source>
        <dbReference type="Google" id="ProtNLM"/>
    </source>
</evidence>
<dbReference type="EMBL" id="AWGB01000033">
    <property type="protein sequence ID" value="ESQ88828.1"/>
    <property type="molecule type" value="Genomic_DNA"/>
</dbReference>
<protein>
    <recommendedName>
        <fullName evidence="3">Transposase</fullName>
    </recommendedName>
</protein>
<dbReference type="RefSeq" id="WP_023447371.1">
    <property type="nucleotide sequence ID" value="NZ_AQWM01000022.1"/>
</dbReference>
<dbReference type="PATRIC" id="fig|1121022.4.peg.3068"/>
<accession>V4RBM5</accession>
<organism evidence="1 2">
    <name type="scientific">Asticcacaulis benevestitus DSM 16100 = ATCC BAA-896</name>
    <dbReference type="NCBI Taxonomy" id="1121022"/>
    <lineage>
        <taxon>Bacteria</taxon>
        <taxon>Pseudomonadati</taxon>
        <taxon>Pseudomonadota</taxon>
        <taxon>Alphaproteobacteria</taxon>
        <taxon>Caulobacterales</taxon>
        <taxon>Caulobacteraceae</taxon>
        <taxon>Asticcacaulis</taxon>
    </lineage>
</organism>
<evidence type="ECO:0000313" key="2">
    <source>
        <dbReference type="Proteomes" id="UP000017837"/>
    </source>
</evidence>
<dbReference type="STRING" id="1121022.GCA_000376105_03341"/>
<proteinExistence type="predicted"/>
<keyword evidence="2" id="KW-1185">Reference proteome</keyword>
<evidence type="ECO:0000313" key="1">
    <source>
        <dbReference type="EMBL" id="ESQ88828.1"/>
    </source>
</evidence>
<sequence>MSACEPHREWIEEQVRLGRNATSIYRELVDRHGFDHQYNSVKRFVGGLKQTDPERFDVLEFPPGEEARVDYGQGAPTLAPAEVYR</sequence>